<evidence type="ECO:0000256" key="1">
    <source>
        <dbReference type="ARBA" id="ARBA00023235"/>
    </source>
</evidence>
<keyword evidence="4" id="KW-1185">Reference proteome</keyword>
<comment type="pathway">
    <text evidence="2">Carbohydrate degradation; pentose phosphate pathway; D-ribose 5-phosphate from D-ribulose 5-phosphate (non-oxidative stage): step 1/1.</text>
</comment>
<dbReference type="NCBIfam" id="NF001924">
    <property type="entry name" value="PRK00702.1"/>
    <property type="match status" value="1"/>
</dbReference>
<feature type="binding site" evidence="2">
    <location>
        <position position="137"/>
    </location>
    <ligand>
        <name>substrate</name>
    </ligand>
</feature>
<dbReference type="InterPro" id="IPR037171">
    <property type="entry name" value="NagB/RpiA_transferase-like"/>
</dbReference>
<dbReference type="CDD" id="cd01398">
    <property type="entry name" value="RPI_A"/>
    <property type="match status" value="1"/>
</dbReference>
<dbReference type="EC" id="5.3.1.6" evidence="2"/>
<feature type="binding site" evidence="2">
    <location>
        <begin position="110"/>
        <end position="113"/>
    </location>
    <ligand>
        <name>substrate</name>
    </ligand>
</feature>
<dbReference type="InterPro" id="IPR004788">
    <property type="entry name" value="Ribose5P_isomerase_type_A"/>
</dbReference>
<dbReference type="NCBIfam" id="TIGR00021">
    <property type="entry name" value="rpiA"/>
    <property type="match status" value="1"/>
</dbReference>
<comment type="function">
    <text evidence="2">Catalyzes the reversible conversion of ribose-5-phosphate to ribulose 5-phosphate.</text>
</comment>
<sequence>MKFRCTVKERSLILNNNEQEKRSAGEKAVDFIKDGMTVGLGTGSTVYWLIQKLGKRVSEGLKVKCIPTSIHTERLAMNLEIPIVTFNEIDKIDIAIDGADEVDKDLNVIKGGGGALVREKIIAEFADQFIVIVDQKKLSEQLGKHFLPVEVTPFGWQATAKYIANLGCQVKLREEDEKIFVSDNDNYILDCYFEKIEDAAKLNEKIKMITGVVDTGLFIDMVDLCIVGKGSDTEIIKKQ</sequence>
<dbReference type="PANTHER" id="PTHR11934">
    <property type="entry name" value="RIBOSE-5-PHOSPHATE ISOMERASE"/>
    <property type="match status" value="1"/>
</dbReference>
<dbReference type="HAMAP" id="MF_00170">
    <property type="entry name" value="Rib_5P_isom_A"/>
    <property type="match status" value="1"/>
</dbReference>
<protein>
    <recommendedName>
        <fullName evidence="2">Ribose-5-phosphate isomerase A</fullName>
        <ecNumber evidence="2">5.3.1.6</ecNumber>
    </recommendedName>
    <alternativeName>
        <fullName evidence="2">Phosphoriboisomerase A</fullName>
        <shortName evidence="2">PRI</shortName>
    </alternativeName>
</protein>
<gene>
    <name evidence="2 3" type="primary">rpiA</name>
    <name evidence="3" type="ORF">GW534_12955</name>
</gene>
<comment type="similarity">
    <text evidence="2">Belongs to the ribose 5-phosphate isomerase family.</text>
</comment>
<comment type="catalytic activity">
    <reaction evidence="2">
        <text>aldehydo-D-ribose 5-phosphate = D-ribulose 5-phosphate</text>
        <dbReference type="Rhea" id="RHEA:14657"/>
        <dbReference type="ChEBI" id="CHEBI:58121"/>
        <dbReference type="ChEBI" id="CHEBI:58273"/>
        <dbReference type="EC" id="5.3.1.6"/>
    </reaction>
</comment>
<comment type="subunit">
    <text evidence="2">Homodimer.</text>
</comment>
<proteinExistence type="inferred from homology"/>
<dbReference type="GO" id="GO:0004751">
    <property type="term" value="F:ribose-5-phosphate isomerase activity"/>
    <property type="evidence" value="ECO:0007669"/>
    <property type="project" value="UniProtKB-EC"/>
</dbReference>
<reference evidence="3 4" key="1">
    <citation type="submission" date="2020-01" db="EMBL/GenBank/DDBJ databases">
        <title>A novel Bacillus sp. from Pasinler.</title>
        <authorList>
            <person name="Adiguzel A."/>
            <person name="Ay H."/>
            <person name="Baltaci M.O."/>
        </authorList>
    </citation>
    <scope>NUCLEOTIDE SEQUENCE [LARGE SCALE GENOMIC DNA]</scope>
    <source>
        <strain evidence="3 4">P1</strain>
    </source>
</reference>
<organism evidence="3 4">
    <name type="scientific">Pallidibacillus pasinlerensis</name>
    <dbReference type="NCBI Taxonomy" id="2703818"/>
    <lineage>
        <taxon>Bacteria</taxon>
        <taxon>Bacillati</taxon>
        <taxon>Bacillota</taxon>
        <taxon>Bacilli</taxon>
        <taxon>Bacillales</taxon>
        <taxon>Bacillaceae</taxon>
        <taxon>Pallidibacillus</taxon>
    </lineage>
</organism>
<comment type="caution">
    <text evidence="3">The sequence shown here is derived from an EMBL/GenBank/DDBJ whole genome shotgun (WGS) entry which is preliminary data.</text>
</comment>
<dbReference type="InterPro" id="IPR020672">
    <property type="entry name" value="Ribose5P_isomerase_typA_subgr"/>
</dbReference>
<accession>A0ABX0A978</accession>
<name>A0ABX0A978_9BACI</name>
<feature type="binding site" evidence="2">
    <location>
        <begin position="42"/>
        <end position="45"/>
    </location>
    <ligand>
        <name>substrate</name>
    </ligand>
</feature>
<dbReference type="Proteomes" id="UP000743899">
    <property type="component" value="Unassembled WGS sequence"/>
</dbReference>
<dbReference type="SUPFAM" id="SSF75445">
    <property type="entry name" value="D-ribose-5-phosphate isomerase (RpiA), lid domain"/>
    <property type="match status" value="1"/>
</dbReference>
<feature type="active site" description="Proton acceptor" evidence="2">
    <location>
        <position position="119"/>
    </location>
</feature>
<dbReference type="Gene3D" id="3.30.70.260">
    <property type="match status" value="1"/>
</dbReference>
<dbReference type="PANTHER" id="PTHR11934:SF0">
    <property type="entry name" value="RIBOSE-5-PHOSPHATE ISOMERASE"/>
    <property type="match status" value="1"/>
</dbReference>
<dbReference type="Gene3D" id="3.40.50.1360">
    <property type="match status" value="1"/>
</dbReference>
<evidence type="ECO:0000256" key="2">
    <source>
        <dbReference type="HAMAP-Rule" id="MF_00170"/>
    </source>
</evidence>
<dbReference type="SUPFAM" id="SSF100950">
    <property type="entry name" value="NagB/RpiA/CoA transferase-like"/>
    <property type="match status" value="1"/>
</dbReference>
<dbReference type="EMBL" id="JAACYS010000069">
    <property type="protein sequence ID" value="NCU18614.1"/>
    <property type="molecule type" value="Genomic_DNA"/>
</dbReference>
<dbReference type="Pfam" id="PF06026">
    <property type="entry name" value="Rib_5-P_isom_A"/>
    <property type="match status" value="1"/>
</dbReference>
<feature type="binding site" evidence="2">
    <location>
        <begin position="97"/>
        <end position="100"/>
    </location>
    <ligand>
        <name>substrate</name>
    </ligand>
</feature>
<evidence type="ECO:0000313" key="3">
    <source>
        <dbReference type="EMBL" id="NCU18614.1"/>
    </source>
</evidence>
<keyword evidence="1 2" id="KW-0413">Isomerase</keyword>
<evidence type="ECO:0000313" key="4">
    <source>
        <dbReference type="Proteomes" id="UP000743899"/>
    </source>
</evidence>